<gene>
    <name evidence="2" type="ORF">ACFFUR_04095</name>
</gene>
<feature type="signal peptide" evidence="1">
    <location>
        <begin position="1"/>
        <end position="21"/>
    </location>
</feature>
<accession>A0ABV5J2H2</accession>
<reference evidence="2 3" key="1">
    <citation type="submission" date="2024-09" db="EMBL/GenBank/DDBJ databases">
        <authorList>
            <person name="Sun Q."/>
            <person name="Mori K."/>
        </authorList>
    </citation>
    <scope>NUCLEOTIDE SEQUENCE [LARGE SCALE GENOMIC DNA]</scope>
    <source>
        <strain evidence="2 3">CECT 7682</strain>
    </source>
</reference>
<protein>
    <submittedName>
        <fullName evidence="2">Uncharacterized protein</fullName>
    </submittedName>
</protein>
<evidence type="ECO:0000313" key="2">
    <source>
        <dbReference type="EMBL" id="MFB9210975.1"/>
    </source>
</evidence>
<dbReference type="Proteomes" id="UP001589654">
    <property type="component" value="Unassembled WGS sequence"/>
</dbReference>
<evidence type="ECO:0000313" key="3">
    <source>
        <dbReference type="Proteomes" id="UP001589654"/>
    </source>
</evidence>
<dbReference type="RefSeq" id="WP_290247179.1">
    <property type="nucleotide sequence ID" value="NZ_JAUFQT010000001.1"/>
</dbReference>
<organism evidence="2 3">
    <name type="scientific">Echinicola jeungdonensis</name>
    <dbReference type="NCBI Taxonomy" id="709343"/>
    <lineage>
        <taxon>Bacteria</taxon>
        <taxon>Pseudomonadati</taxon>
        <taxon>Bacteroidota</taxon>
        <taxon>Cytophagia</taxon>
        <taxon>Cytophagales</taxon>
        <taxon>Cyclobacteriaceae</taxon>
        <taxon>Echinicola</taxon>
    </lineage>
</organism>
<sequence length="140" mass="16561">MKSSSILFFLLFSCIFFQVKAQNNFKEAFIINLENDTLKGLINSRSEFKNYNSCQFKRNGELTTYQPNQIHGFGFQQGKFYSAEIIKRKFVETLVFGDLSLYKYKSQYFLKKEGKTYKLQPKDNEVNYRGKKAVYEDKKC</sequence>
<keyword evidence="3" id="KW-1185">Reference proteome</keyword>
<dbReference type="EMBL" id="JBHMEW010000034">
    <property type="protein sequence ID" value="MFB9210975.1"/>
    <property type="molecule type" value="Genomic_DNA"/>
</dbReference>
<comment type="caution">
    <text evidence="2">The sequence shown here is derived from an EMBL/GenBank/DDBJ whole genome shotgun (WGS) entry which is preliminary data.</text>
</comment>
<name>A0ABV5J2H2_9BACT</name>
<proteinExistence type="predicted"/>
<evidence type="ECO:0000256" key="1">
    <source>
        <dbReference type="SAM" id="SignalP"/>
    </source>
</evidence>
<feature type="chain" id="PRO_5047498734" evidence="1">
    <location>
        <begin position="22"/>
        <end position="140"/>
    </location>
</feature>
<keyword evidence="1" id="KW-0732">Signal</keyword>